<evidence type="ECO:0000313" key="1">
    <source>
        <dbReference type="EMBL" id="PRH84738.1"/>
    </source>
</evidence>
<dbReference type="GO" id="GO:0030246">
    <property type="term" value="F:carbohydrate binding"/>
    <property type="evidence" value="ECO:0007669"/>
    <property type="project" value="InterPro"/>
</dbReference>
<accession>A0A2S9Q5U2</accession>
<comment type="caution">
    <text evidence="1">The sequence shown here is derived from an EMBL/GenBank/DDBJ whole genome shotgun (WGS) entry which is preliminary data.</text>
</comment>
<dbReference type="GO" id="GO:0005975">
    <property type="term" value="P:carbohydrate metabolic process"/>
    <property type="evidence" value="ECO:0007669"/>
    <property type="project" value="InterPro"/>
</dbReference>
<name>A0A2S9Q5U2_9HYPH</name>
<dbReference type="SUPFAM" id="SSF74650">
    <property type="entry name" value="Galactose mutarotase-like"/>
    <property type="match status" value="1"/>
</dbReference>
<sequence length="311" mass="34758">MPVVDLQHGCLRAQLSTAGGLVLGLWWEDEGVAVPLLRPAPSSDADALSSACYPLVPFGNRVRDNRFRFEGRDHVLEPNTDWDRHYLHGEGWQAGWRITAQDPAGLAMVFSHTGGGTPYVYEAEQRFALAGGAFEMQLSVTNRGSAPLPYGLGWHPYFPLTPATTLMARTTALWTEVEEWLPGEPIAIPEELDFSAPRSIPDRWINNGLQDWDGLAVITWPERNMQLRFEADPVFRHAFLFVSTTEFDPSFRRNYFCFEPMSHLANGHNLPDLGDLTILKPGETLAGSVRFRPQHLSGRPLQGGDHLRQSA</sequence>
<organism evidence="1 2">
    <name type="scientific">Labrys okinawensis</name>
    <dbReference type="NCBI Taxonomy" id="346911"/>
    <lineage>
        <taxon>Bacteria</taxon>
        <taxon>Pseudomonadati</taxon>
        <taxon>Pseudomonadota</taxon>
        <taxon>Alphaproteobacteria</taxon>
        <taxon>Hyphomicrobiales</taxon>
        <taxon>Xanthobacteraceae</taxon>
        <taxon>Labrys</taxon>
    </lineage>
</organism>
<keyword evidence="2" id="KW-1185">Reference proteome</keyword>
<dbReference type="InterPro" id="IPR011013">
    <property type="entry name" value="Gal_mutarotase_sf_dom"/>
</dbReference>
<dbReference type="InterPro" id="IPR014718">
    <property type="entry name" value="GH-type_carb-bd"/>
</dbReference>
<protein>
    <recommendedName>
        <fullName evidence="3">Aldose 1-epimerase</fullName>
    </recommendedName>
</protein>
<dbReference type="Pfam" id="PF01263">
    <property type="entry name" value="Aldose_epim"/>
    <property type="match status" value="1"/>
</dbReference>
<dbReference type="OrthoDB" id="9796517at2"/>
<dbReference type="Gene3D" id="2.70.98.10">
    <property type="match status" value="1"/>
</dbReference>
<dbReference type="InterPro" id="IPR008183">
    <property type="entry name" value="Aldose_1/G6P_1-epimerase"/>
</dbReference>
<reference evidence="1 2" key="1">
    <citation type="submission" date="2018-02" db="EMBL/GenBank/DDBJ databases">
        <title>Whole genome sequencing of endophytic bacterium.</title>
        <authorList>
            <person name="Eedara R."/>
            <person name="Podile A.R."/>
        </authorList>
    </citation>
    <scope>NUCLEOTIDE SEQUENCE [LARGE SCALE GENOMIC DNA]</scope>
    <source>
        <strain evidence="1 2">RP1T</strain>
    </source>
</reference>
<evidence type="ECO:0000313" key="2">
    <source>
        <dbReference type="Proteomes" id="UP000237682"/>
    </source>
</evidence>
<dbReference type="AlphaFoldDB" id="A0A2S9Q5U2"/>
<dbReference type="GO" id="GO:0016853">
    <property type="term" value="F:isomerase activity"/>
    <property type="evidence" value="ECO:0007669"/>
    <property type="project" value="InterPro"/>
</dbReference>
<gene>
    <name evidence="1" type="ORF">C5L14_24630</name>
</gene>
<evidence type="ECO:0008006" key="3">
    <source>
        <dbReference type="Google" id="ProtNLM"/>
    </source>
</evidence>
<proteinExistence type="predicted"/>
<dbReference type="CDD" id="cd09021">
    <property type="entry name" value="Aldose_epim_Ec_YphB"/>
    <property type="match status" value="1"/>
</dbReference>
<dbReference type="Proteomes" id="UP000237682">
    <property type="component" value="Unassembled WGS sequence"/>
</dbReference>
<dbReference type="RefSeq" id="WP_105864728.1">
    <property type="nucleotide sequence ID" value="NZ_PUEJ01000011.1"/>
</dbReference>
<dbReference type="EMBL" id="PUEJ01000011">
    <property type="protein sequence ID" value="PRH84738.1"/>
    <property type="molecule type" value="Genomic_DNA"/>
</dbReference>